<sequence>MKQSKQNMQQTSLKGARVIDLTRVVAGPFSTTILADLGADVIKVERPGVGDDSRSWGPPFVGEASSYFLGLNRNRRSIAIDLQSPEGAQIIRDLVKHADVLVESFRPGVMERLGLGYETLRQINPSLVYCAISAYGQTGPYKSRPGYDLMISAMGGLMSVTGTPGGEPVKTGVALIDVCTGLHAAIGILGALYHRQATGEGQRVDASLLGSQLAMLINVASEYLIGGSIAKPQGSAHANVAPYQAFPSKDGWVLMGSPNDKLFGVMCDALGQPQWKHDPRFVTNGDRVAHREELVALISDVTRQHPTDYWVDLLSSTGAPVAPINTMDKVFQNEQVQHLAQVEQVEHPLFGSYPVVTSALRMSATPPVKAAPAPRLGQHSREVLSEVLGWEDDQIEKLIAAGVIEFREAGEPFQGKNGS</sequence>
<gene>
    <name evidence="2" type="ordered locus">Meso_2971</name>
</gene>
<evidence type="ECO:0000313" key="2">
    <source>
        <dbReference type="EMBL" id="ABG64343.1"/>
    </source>
</evidence>
<dbReference type="eggNOG" id="COG1804">
    <property type="taxonomic scope" value="Bacteria"/>
</dbReference>
<dbReference type="InterPro" id="IPR044855">
    <property type="entry name" value="CoA-Trfase_III_dom3_sf"/>
</dbReference>
<dbReference type="AlphaFoldDB" id="Q11E32"/>
<dbReference type="Gene3D" id="3.30.1540.10">
    <property type="entry name" value="formyl-coa transferase, domain 3"/>
    <property type="match status" value="1"/>
</dbReference>
<dbReference type="SUPFAM" id="SSF89796">
    <property type="entry name" value="CoA-transferase family III (CaiB/BaiF)"/>
    <property type="match status" value="1"/>
</dbReference>
<dbReference type="PANTHER" id="PTHR48207:SF3">
    <property type="entry name" value="SUCCINATE--HYDROXYMETHYLGLUTARATE COA-TRANSFERASE"/>
    <property type="match status" value="1"/>
</dbReference>
<organism evidence="2">
    <name type="scientific">Chelativorans sp. (strain BNC1)</name>
    <dbReference type="NCBI Taxonomy" id="266779"/>
    <lineage>
        <taxon>Bacteria</taxon>
        <taxon>Pseudomonadati</taxon>
        <taxon>Pseudomonadota</taxon>
        <taxon>Alphaproteobacteria</taxon>
        <taxon>Hyphomicrobiales</taxon>
        <taxon>Phyllobacteriaceae</taxon>
        <taxon>Chelativorans</taxon>
    </lineage>
</organism>
<keyword evidence="1" id="KW-0808">Transferase</keyword>
<dbReference type="Gene3D" id="3.40.50.10540">
    <property type="entry name" value="Crotonobetainyl-coa:carnitine coa-transferase, domain 1"/>
    <property type="match status" value="1"/>
</dbReference>
<dbReference type="InterPro" id="IPR050483">
    <property type="entry name" value="CoA-transferase_III_domain"/>
</dbReference>
<dbReference type="InterPro" id="IPR003673">
    <property type="entry name" value="CoA-Trfase_fam_III"/>
</dbReference>
<protein>
    <submittedName>
        <fullName evidence="2">L-carnitine dehydratase/bile acid-inducible protein F</fullName>
    </submittedName>
</protein>
<dbReference type="EMBL" id="CP000390">
    <property type="protein sequence ID" value="ABG64343.1"/>
    <property type="molecule type" value="Genomic_DNA"/>
</dbReference>
<dbReference type="PANTHER" id="PTHR48207">
    <property type="entry name" value="SUCCINATE--HYDROXYMETHYLGLUTARATE COA-TRANSFERASE"/>
    <property type="match status" value="1"/>
</dbReference>
<reference evidence="2" key="1">
    <citation type="submission" date="2006-06" db="EMBL/GenBank/DDBJ databases">
        <title>Complete sequence of chromosome of Chelativorans sp. BNC1.</title>
        <authorList>
            <consortium name="US DOE Joint Genome Institute"/>
            <person name="Copeland A."/>
            <person name="Lucas S."/>
            <person name="Lapidus A."/>
            <person name="Barry K."/>
            <person name="Detter J.C."/>
            <person name="Glavina del Rio T."/>
            <person name="Hammon N."/>
            <person name="Israni S."/>
            <person name="Dalin E."/>
            <person name="Tice H."/>
            <person name="Pitluck S."/>
            <person name="Chertkov O."/>
            <person name="Brettin T."/>
            <person name="Bruce D."/>
            <person name="Han C."/>
            <person name="Tapia R."/>
            <person name="Gilna P."/>
            <person name="Schmutz J."/>
            <person name="Larimer F."/>
            <person name="Land M."/>
            <person name="Hauser L."/>
            <person name="Kyrpides N."/>
            <person name="Mikhailova N."/>
            <person name="Richardson P."/>
        </authorList>
    </citation>
    <scope>NUCLEOTIDE SEQUENCE</scope>
    <source>
        <strain evidence="2">BNC1</strain>
    </source>
</reference>
<dbReference type="HOGENOM" id="CLU_033975_0_0_5"/>
<accession>Q11E32</accession>
<dbReference type="Pfam" id="PF02515">
    <property type="entry name" value="CoA_transf_3"/>
    <property type="match status" value="1"/>
</dbReference>
<name>Q11E32_CHESB</name>
<dbReference type="GO" id="GO:0008410">
    <property type="term" value="F:CoA-transferase activity"/>
    <property type="evidence" value="ECO:0007669"/>
    <property type="project" value="TreeGrafter"/>
</dbReference>
<evidence type="ECO:0000256" key="1">
    <source>
        <dbReference type="ARBA" id="ARBA00022679"/>
    </source>
</evidence>
<dbReference type="KEGG" id="mes:Meso_2971"/>
<dbReference type="STRING" id="266779.Meso_2971"/>
<proteinExistence type="predicted"/>
<dbReference type="InterPro" id="IPR023606">
    <property type="entry name" value="CoA-Trfase_III_dom_1_sf"/>
</dbReference>